<comment type="caution">
    <text evidence="2">The sequence shown here is derived from an EMBL/GenBank/DDBJ whole genome shotgun (WGS) entry which is preliminary data.</text>
</comment>
<evidence type="ECO:0000313" key="2">
    <source>
        <dbReference type="EMBL" id="MEA5139417.1"/>
    </source>
</evidence>
<dbReference type="Proteomes" id="UP001302949">
    <property type="component" value="Unassembled WGS sequence"/>
</dbReference>
<dbReference type="Pfam" id="PF08867">
    <property type="entry name" value="FRG"/>
    <property type="match status" value="1"/>
</dbReference>
<gene>
    <name evidence="2" type="ORF">VB248_09735</name>
</gene>
<name>A0ABU5QA06_9BACT</name>
<proteinExistence type="predicted"/>
<dbReference type="InterPro" id="IPR014966">
    <property type="entry name" value="FRG-dom"/>
</dbReference>
<dbReference type="EMBL" id="JAYFUM010000009">
    <property type="protein sequence ID" value="MEA5139417.1"/>
    <property type="molecule type" value="Genomic_DNA"/>
</dbReference>
<dbReference type="SMART" id="SM00901">
    <property type="entry name" value="FRG"/>
    <property type="match status" value="1"/>
</dbReference>
<feature type="domain" description="FRG" evidence="1">
    <location>
        <begin position="36"/>
        <end position="143"/>
    </location>
</feature>
<reference evidence="2 3" key="1">
    <citation type="submission" date="2023-12" db="EMBL/GenBank/DDBJ databases">
        <title>Novel species of the genus Arcicella isolated from rivers.</title>
        <authorList>
            <person name="Lu H."/>
        </authorList>
    </citation>
    <scope>NUCLEOTIDE SEQUENCE [LARGE SCALE GENOMIC DNA]</scope>
    <source>
        <strain evidence="2 3">KCTC 23307</strain>
    </source>
</reference>
<organism evidence="2 3">
    <name type="scientific">Arcicella rigui</name>
    <dbReference type="NCBI Taxonomy" id="797020"/>
    <lineage>
        <taxon>Bacteria</taxon>
        <taxon>Pseudomonadati</taxon>
        <taxon>Bacteroidota</taxon>
        <taxon>Cytophagia</taxon>
        <taxon>Cytophagales</taxon>
        <taxon>Flectobacillaceae</taxon>
        <taxon>Arcicella</taxon>
    </lineage>
</organism>
<sequence>MTTLPTYETFDEKSKHFNLVKVETIDDYNKIVETQKKLNGIYRGINTSKYKIYTSLQRQIITKDLQGKFCIEDYLHNFRQNKILQKYFDTLKFETSKLSIYSYLQHYGAPTPFLDFTINFEKALYFAIENFDETSYVEQGLIDDYFSIFFINQTDFDLIEIPEVIRSLKDFKRLSGDFFSRYEDYTHQHLVSHVDNTFTINTCKVFLISHYEEFIDIYNTYNNIRIVAQEGLFIHNDYLDKPLEEALKDFFKEATIFVGSGLDEIDDPQIIADNEKYIEDLEKNRGFQQRLEKNIITSFEIKKSLIGEIRKSFTLQKGDIYPDPEKLCWQTFEDSLPK</sequence>
<keyword evidence="3" id="KW-1185">Reference proteome</keyword>
<evidence type="ECO:0000313" key="3">
    <source>
        <dbReference type="Proteomes" id="UP001302949"/>
    </source>
</evidence>
<dbReference type="RefSeq" id="WP_323296579.1">
    <property type="nucleotide sequence ID" value="NZ_JAYFUM010000009.1"/>
</dbReference>
<protein>
    <submittedName>
        <fullName evidence="2">FRG domain-containing protein</fullName>
    </submittedName>
</protein>
<evidence type="ECO:0000259" key="1">
    <source>
        <dbReference type="SMART" id="SM00901"/>
    </source>
</evidence>
<accession>A0ABU5QA06</accession>